<evidence type="ECO:0000256" key="1">
    <source>
        <dbReference type="SAM" id="Phobius"/>
    </source>
</evidence>
<keyword evidence="3" id="KW-1185">Reference proteome</keyword>
<dbReference type="Proteomes" id="UP001549076">
    <property type="component" value="Unassembled WGS sequence"/>
</dbReference>
<sequence length="38" mass="4188">MTEPGRLPDDKASRSRKGRMIVYVLLAIGIAVWLAMGD</sequence>
<feature type="transmembrane region" description="Helical" evidence="1">
    <location>
        <begin position="20"/>
        <end position="36"/>
    </location>
</feature>
<keyword evidence="1" id="KW-1133">Transmembrane helix</keyword>
<keyword evidence="1" id="KW-0812">Transmembrane</keyword>
<organism evidence="2 3">
    <name type="scientific">Aquamicrobium terrae</name>
    <dbReference type="NCBI Taxonomy" id="1324945"/>
    <lineage>
        <taxon>Bacteria</taxon>
        <taxon>Pseudomonadati</taxon>
        <taxon>Pseudomonadota</taxon>
        <taxon>Alphaproteobacteria</taxon>
        <taxon>Hyphomicrobiales</taxon>
        <taxon>Phyllobacteriaceae</taxon>
        <taxon>Aquamicrobium</taxon>
    </lineage>
</organism>
<proteinExistence type="predicted"/>
<keyword evidence="1" id="KW-0472">Membrane</keyword>
<evidence type="ECO:0000313" key="2">
    <source>
        <dbReference type="EMBL" id="MET3790049.1"/>
    </source>
</evidence>
<gene>
    <name evidence="2" type="ORF">ABID37_000233</name>
</gene>
<name>A0ABV2MU85_9HYPH</name>
<reference evidence="2 3" key="1">
    <citation type="submission" date="2024-06" db="EMBL/GenBank/DDBJ databases">
        <title>Genomic Encyclopedia of Type Strains, Phase IV (KMG-IV): sequencing the most valuable type-strain genomes for metagenomic binning, comparative biology and taxonomic classification.</title>
        <authorList>
            <person name="Goeker M."/>
        </authorList>
    </citation>
    <scope>NUCLEOTIDE SEQUENCE [LARGE SCALE GENOMIC DNA]</scope>
    <source>
        <strain evidence="2 3">DSM 27865</strain>
    </source>
</reference>
<evidence type="ECO:0000313" key="3">
    <source>
        <dbReference type="Proteomes" id="UP001549076"/>
    </source>
</evidence>
<accession>A0ABV2MU85</accession>
<dbReference type="EMBL" id="JBEPML010000001">
    <property type="protein sequence ID" value="MET3790049.1"/>
    <property type="molecule type" value="Genomic_DNA"/>
</dbReference>
<comment type="caution">
    <text evidence="2">The sequence shown here is derived from an EMBL/GenBank/DDBJ whole genome shotgun (WGS) entry which is preliminary data.</text>
</comment>
<protein>
    <submittedName>
        <fullName evidence="2">Uncharacterized protein</fullName>
    </submittedName>
</protein>